<accession>A0ABR8KYT7</accession>
<comment type="caution">
    <text evidence="2">The sequence shown here is derived from an EMBL/GenBank/DDBJ whole genome shotgun (WGS) entry which is preliminary data.</text>
</comment>
<keyword evidence="3" id="KW-1185">Reference proteome</keyword>
<feature type="region of interest" description="Disordered" evidence="1">
    <location>
        <begin position="1"/>
        <end position="58"/>
    </location>
</feature>
<dbReference type="RefSeq" id="WP_191050608.1">
    <property type="nucleotide sequence ID" value="NZ_JACXRZ010000004.1"/>
</dbReference>
<name>A0ABR8KYT7_9ACTN</name>
<protein>
    <submittedName>
        <fullName evidence="2">Uncharacterized protein</fullName>
    </submittedName>
</protein>
<proteinExistence type="predicted"/>
<dbReference type="Proteomes" id="UP000653231">
    <property type="component" value="Unassembled WGS sequence"/>
</dbReference>
<evidence type="ECO:0000313" key="3">
    <source>
        <dbReference type="Proteomes" id="UP000653231"/>
    </source>
</evidence>
<gene>
    <name evidence="2" type="ORF">IEQ31_06550</name>
</gene>
<evidence type="ECO:0000313" key="2">
    <source>
        <dbReference type="EMBL" id="MBD3142842.1"/>
    </source>
</evidence>
<evidence type="ECO:0000256" key="1">
    <source>
        <dbReference type="SAM" id="MobiDB-lite"/>
    </source>
</evidence>
<organism evidence="2 3">
    <name type="scientific">Microbispora bryophytorum subsp. camponoti</name>
    <dbReference type="NCBI Taxonomy" id="1677852"/>
    <lineage>
        <taxon>Bacteria</taxon>
        <taxon>Bacillati</taxon>
        <taxon>Actinomycetota</taxon>
        <taxon>Actinomycetes</taxon>
        <taxon>Streptosporangiales</taxon>
        <taxon>Streptosporangiaceae</taxon>
        <taxon>Microbispora</taxon>
    </lineage>
</organism>
<dbReference type="EMBL" id="JACXRZ010000004">
    <property type="protein sequence ID" value="MBD3142842.1"/>
    <property type="molecule type" value="Genomic_DNA"/>
</dbReference>
<reference evidence="2 3" key="1">
    <citation type="submission" date="2020-09" db="EMBL/GenBank/DDBJ databases">
        <title>Actinomycete isolated from the Camponotus japonicus Mayr.</title>
        <authorList>
            <person name="Gong X."/>
        </authorList>
    </citation>
    <scope>NUCLEOTIDE SEQUENCE [LARGE SCALE GENOMIC DNA]</scope>
    <source>
        <strain evidence="2 3">2C-HV3</strain>
    </source>
</reference>
<sequence length="58" mass="5878">MSPTLDVSDVADGSTPYAGWATCRPSPATTPAGRAPMTAAGEAGERRRGGWVRSGETG</sequence>